<dbReference type="Proteomes" id="UP000198929">
    <property type="component" value="Unassembled WGS sequence"/>
</dbReference>
<dbReference type="AlphaFoldDB" id="A0A1H9WL02"/>
<protein>
    <submittedName>
        <fullName evidence="2">Uncharacterized protein</fullName>
    </submittedName>
</protein>
<evidence type="ECO:0000313" key="2">
    <source>
        <dbReference type="EMBL" id="SES34501.1"/>
    </source>
</evidence>
<sequence length="82" mass="8810">MVFVHRGNQLVAQQTTLGPEHGAGYVWTHDPASGEIIGQITLTSTHTHHPTTITNGDATPGAVRDWDQDPGSMRISSPLLLI</sequence>
<keyword evidence="3" id="KW-1185">Reference proteome</keyword>
<dbReference type="EMBL" id="FOGQ01000025">
    <property type="protein sequence ID" value="SES34501.1"/>
    <property type="molecule type" value="Genomic_DNA"/>
</dbReference>
<proteinExistence type="predicted"/>
<reference evidence="3" key="1">
    <citation type="submission" date="2016-10" db="EMBL/GenBank/DDBJ databases">
        <authorList>
            <person name="Varghese N."/>
            <person name="Submissions S."/>
        </authorList>
    </citation>
    <scope>NUCLEOTIDE SEQUENCE [LARGE SCALE GENOMIC DNA]</scope>
    <source>
        <strain evidence="3">DSM 20524</strain>
    </source>
</reference>
<name>A0A1H9WL02_9CORY</name>
<evidence type="ECO:0000313" key="3">
    <source>
        <dbReference type="Proteomes" id="UP000198929"/>
    </source>
</evidence>
<feature type="region of interest" description="Disordered" evidence="1">
    <location>
        <begin position="47"/>
        <end position="70"/>
    </location>
</feature>
<organism evidence="2 3">
    <name type="scientific">Corynebacterium cystitidis DSM 20524</name>
    <dbReference type="NCBI Taxonomy" id="1121357"/>
    <lineage>
        <taxon>Bacteria</taxon>
        <taxon>Bacillati</taxon>
        <taxon>Actinomycetota</taxon>
        <taxon>Actinomycetes</taxon>
        <taxon>Mycobacteriales</taxon>
        <taxon>Corynebacteriaceae</taxon>
        <taxon>Corynebacterium</taxon>
    </lineage>
</organism>
<gene>
    <name evidence="2" type="ORF">SAMN05661109_02793</name>
</gene>
<evidence type="ECO:0000256" key="1">
    <source>
        <dbReference type="SAM" id="MobiDB-lite"/>
    </source>
</evidence>
<dbReference type="RefSeq" id="WP_092261115.1">
    <property type="nucleotide sequence ID" value="NZ_CP047199.1"/>
</dbReference>
<accession>A0A1H9WL02</accession>